<evidence type="ECO:0000313" key="1">
    <source>
        <dbReference type="EMBL" id="CDH19304.1"/>
    </source>
</evidence>
<sequence>MAHESGPFQTVLFILKFNRGYLLKLTHKSNFPIIVLVIIPESGRIALNITFHYHRFSPFKIF</sequence>
<accession>A0A077PHU7</accession>
<protein>
    <submittedName>
        <fullName evidence="1">Uncharacterized protein</fullName>
    </submittedName>
</protein>
<gene>
    <name evidence="1" type="ORF">XBKQ1_2030001</name>
</gene>
<comment type="caution">
    <text evidence="1">The sequence shown here is derived from an EMBL/GenBank/DDBJ whole genome shotgun (WGS) entry which is preliminary data.</text>
</comment>
<dbReference type="EMBL" id="CBSY010000117">
    <property type="protein sequence ID" value="CDH19304.1"/>
    <property type="molecule type" value="Genomic_DNA"/>
</dbReference>
<dbReference type="AlphaFoldDB" id="A0A077PHU7"/>
<evidence type="ECO:0000313" key="2">
    <source>
        <dbReference type="Proteomes" id="UP000028500"/>
    </source>
</evidence>
<keyword evidence="2" id="KW-1185">Reference proteome</keyword>
<proteinExistence type="predicted"/>
<dbReference type="Proteomes" id="UP000028500">
    <property type="component" value="Unassembled WGS sequence"/>
</dbReference>
<organism evidence="1 2">
    <name type="scientific">Xenorhabdus bovienii str. kraussei Quebec</name>
    <dbReference type="NCBI Taxonomy" id="1398203"/>
    <lineage>
        <taxon>Bacteria</taxon>
        <taxon>Pseudomonadati</taxon>
        <taxon>Pseudomonadota</taxon>
        <taxon>Gammaproteobacteria</taxon>
        <taxon>Enterobacterales</taxon>
        <taxon>Morganellaceae</taxon>
        <taxon>Xenorhabdus</taxon>
    </lineage>
</organism>
<name>A0A077PHU7_XENBV</name>
<dbReference type="HOGENOM" id="CLU_2903319_0_0_6"/>
<reference evidence="1" key="1">
    <citation type="submission" date="2013-07" db="EMBL/GenBank/DDBJ databases">
        <title>Sub-species coevolution in mutualistic symbiosis.</title>
        <authorList>
            <person name="Murfin K."/>
            <person name="Klassen J."/>
            <person name="Lee M."/>
            <person name="Forst S."/>
            <person name="Stock P."/>
            <person name="Goodrich-Blair H."/>
        </authorList>
    </citation>
    <scope>NUCLEOTIDE SEQUENCE [LARGE SCALE GENOMIC DNA]</scope>
    <source>
        <strain evidence="1">Kraussei Quebec</strain>
    </source>
</reference>